<dbReference type="Proteomes" id="UP000244005">
    <property type="component" value="Unassembled WGS sequence"/>
</dbReference>
<keyword evidence="2" id="KW-1185">Reference proteome</keyword>
<reference evidence="2" key="1">
    <citation type="journal article" date="2017" name="Cell">
        <title>Insights into land plant evolution garnered from the Marchantia polymorpha genome.</title>
        <authorList>
            <person name="Bowman J.L."/>
            <person name="Kohchi T."/>
            <person name="Yamato K.T."/>
            <person name="Jenkins J."/>
            <person name="Shu S."/>
            <person name="Ishizaki K."/>
            <person name="Yamaoka S."/>
            <person name="Nishihama R."/>
            <person name="Nakamura Y."/>
            <person name="Berger F."/>
            <person name="Adam C."/>
            <person name="Aki S.S."/>
            <person name="Althoff F."/>
            <person name="Araki T."/>
            <person name="Arteaga-Vazquez M.A."/>
            <person name="Balasubrmanian S."/>
            <person name="Barry K."/>
            <person name="Bauer D."/>
            <person name="Boehm C.R."/>
            <person name="Briginshaw L."/>
            <person name="Caballero-Perez J."/>
            <person name="Catarino B."/>
            <person name="Chen F."/>
            <person name="Chiyoda S."/>
            <person name="Chovatia M."/>
            <person name="Davies K.M."/>
            <person name="Delmans M."/>
            <person name="Demura T."/>
            <person name="Dierschke T."/>
            <person name="Dolan L."/>
            <person name="Dorantes-Acosta A.E."/>
            <person name="Eklund D.M."/>
            <person name="Florent S.N."/>
            <person name="Flores-Sandoval E."/>
            <person name="Fujiyama A."/>
            <person name="Fukuzawa H."/>
            <person name="Galik B."/>
            <person name="Grimanelli D."/>
            <person name="Grimwood J."/>
            <person name="Grossniklaus U."/>
            <person name="Hamada T."/>
            <person name="Haseloff J."/>
            <person name="Hetherington A.J."/>
            <person name="Higo A."/>
            <person name="Hirakawa Y."/>
            <person name="Hundley H.N."/>
            <person name="Ikeda Y."/>
            <person name="Inoue K."/>
            <person name="Inoue S.I."/>
            <person name="Ishida S."/>
            <person name="Jia Q."/>
            <person name="Kakita M."/>
            <person name="Kanazawa T."/>
            <person name="Kawai Y."/>
            <person name="Kawashima T."/>
            <person name="Kennedy M."/>
            <person name="Kinose K."/>
            <person name="Kinoshita T."/>
            <person name="Kohara Y."/>
            <person name="Koide E."/>
            <person name="Komatsu K."/>
            <person name="Kopischke S."/>
            <person name="Kubo M."/>
            <person name="Kyozuka J."/>
            <person name="Lagercrantz U."/>
            <person name="Lin S.S."/>
            <person name="Lindquist E."/>
            <person name="Lipzen A.M."/>
            <person name="Lu C.W."/>
            <person name="De Luna E."/>
            <person name="Martienssen R.A."/>
            <person name="Minamino N."/>
            <person name="Mizutani M."/>
            <person name="Mizutani M."/>
            <person name="Mochizuki N."/>
            <person name="Monte I."/>
            <person name="Mosher R."/>
            <person name="Nagasaki H."/>
            <person name="Nakagami H."/>
            <person name="Naramoto S."/>
            <person name="Nishitani K."/>
            <person name="Ohtani M."/>
            <person name="Okamoto T."/>
            <person name="Okumura M."/>
            <person name="Phillips J."/>
            <person name="Pollak B."/>
            <person name="Reinders A."/>
            <person name="Rovekamp M."/>
            <person name="Sano R."/>
            <person name="Sawa S."/>
            <person name="Schmid M.W."/>
            <person name="Shirakawa M."/>
            <person name="Solano R."/>
            <person name="Spunde A."/>
            <person name="Suetsugu N."/>
            <person name="Sugano S."/>
            <person name="Sugiyama A."/>
            <person name="Sun R."/>
            <person name="Suzuki Y."/>
            <person name="Takenaka M."/>
            <person name="Takezawa D."/>
            <person name="Tomogane H."/>
            <person name="Tsuzuki M."/>
            <person name="Ueda T."/>
            <person name="Umeda M."/>
            <person name="Ward J.M."/>
            <person name="Watanabe Y."/>
            <person name="Yazaki K."/>
            <person name="Yokoyama R."/>
            <person name="Yoshitake Y."/>
            <person name="Yotsui I."/>
            <person name="Zachgo S."/>
            <person name="Schmutz J."/>
        </authorList>
    </citation>
    <scope>NUCLEOTIDE SEQUENCE [LARGE SCALE GENOMIC DNA]</scope>
    <source>
        <strain evidence="2">Tak-1</strain>
    </source>
</reference>
<protein>
    <submittedName>
        <fullName evidence="1">Uncharacterized protein</fullName>
    </submittedName>
</protein>
<dbReference type="EMBL" id="KZ772947">
    <property type="protein sequence ID" value="PTQ29391.1"/>
    <property type="molecule type" value="Genomic_DNA"/>
</dbReference>
<accession>A0A2R6W6C0</accession>
<gene>
    <name evidence="1" type="ORF">MARPO_0142s0021</name>
</gene>
<dbReference type="AlphaFoldDB" id="A0A2R6W6C0"/>
<proteinExistence type="predicted"/>
<evidence type="ECO:0000313" key="2">
    <source>
        <dbReference type="Proteomes" id="UP000244005"/>
    </source>
</evidence>
<organism evidence="1 2">
    <name type="scientific">Marchantia polymorpha</name>
    <name type="common">Common liverwort</name>
    <name type="synonym">Marchantia aquatica</name>
    <dbReference type="NCBI Taxonomy" id="3197"/>
    <lineage>
        <taxon>Eukaryota</taxon>
        <taxon>Viridiplantae</taxon>
        <taxon>Streptophyta</taxon>
        <taxon>Embryophyta</taxon>
        <taxon>Marchantiophyta</taxon>
        <taxon>Marchantiopsida</taxon>
        <taxon>Marchantiidae</taxon>
        <taxon>Marchantiales</taxon>
        <taxon>Marchantiaceae</taxon>
        <taxon>Marchantia</taxon>
    </lineage>
</organism>
<sequence>MDHSVDTWIPALTCMYCFVDLGEYVCRLDMTFPVAESFVTRTWQFLLFLSKPTTEADTDSRHLTGSEYDIASVMDSVSVHNHGRYDEWCNTFNGMFSYMS</sequence>
<evidence type="ECO:0000313" key="1">
    <source>
        <dbReference type="EMBL" id="PTQ29391.1"/>
    </source>
</evidence>
<name>A0A2R6W6C0_MARPO</name>